<dbReference type="EMBL" id="JAEQNC010000009">
    <property type="protein sequence ID" value="MBL0373650.1"/>
    <property type="molecule type" value="Genomic_DNA"/>
</dbReference>
<dbReference type="RefSeq" id="WP_201660946.1">
    <property type="nucleotide sequence ID" value="NZ_JAEQNC010000009.1"/>
</dbReference>
<proteinExistence type="predicted"/>
<evidence type="ECO:0000313" key="3">
    <source>
        <dbReference type="Proteomes" id="UP000633219"/>
    </source>
</evidence>
<dbReference type="SUPFAM" id="SSF56281">
    <property type="entry name" value="Metallo-hydrolase/oxidoreductase"/>
    <property type="match status" value="1"/>
</dbReference>
<sequence>MRAWGVRGSLPVSGPDFRVYGGDTVCIEMQCGEHRLLFDAGSGILPAGKALLEDDVSAFNLFFTHCHYDHIIGLPYFAPLFDARSTVDVWTGHMAGKMTTRQMIAEFIRPPWFPIEINACRANLRCRDFKAPDVLEPFPGLRIKTGNLNHPGGAIGYRVEWQGHSAALITDTEHLPGVLDTAVLELIDGVDIFLYDTTYTDQEMARHAGYGHSSWQQAIRLAKAADAKKVAFIHHSPLRTDKQIKAIDRMAVQQFAGAFSAHQGQVIDL</sequence>
<evidence type="ECO:0000259" key="1">
    <source>
        <dbReference type="Pfam" id="PF12706"/>
    </source>
</evidence>
<dbReference type="AlphaFoldDB" id="A0A936YVG5"/>
<comment type="caution">
    <text evidence="2">The sequence shown here is derived from an EMBL/GenBank/DDBJ whole genome shotgun (WGS) entry which is preliminary data.</text>
</comment>
<dbReference type="Gene3D" id="3.60.15.10">
    <property type="entry name" value="Ribonuclease Z/Hydroxyacylglutathione hydrolase-like"/>
    <property type="match status" value="1"/>
</dbReference>
<dbReference type="InterPro" id="IPR001279">
    <property type="entry name" value="Metallo-B-lactamas"/>
</dbReference>
<organism evidence="2 3">
    <name type="scientific">Rhizobium setariae</name>
    <dbReference type="NCBI Taxonomy" id="2801340"/>
    <lineage>
        <taxon>Bacteria</taxon>
        <taxon>Pseudomonadati</taxon>
        <taxon>Pseudomonadota</taxon>
        <taxon>Alphaproteobacteria</taxon>
        <taxon>Hyphomicrobiales</taxon>
        <taxon>Rhizobiaceae</taxon>
        <taxon>Rhizobium/Agrobacterium group</taxon>
        <taxon>Rhizobium</taxon>
    </lineage>
</organism>
<dbReference type="GO" id="GO:0042781">
    <property type="term" value="F:3'-tRNA processing endoribonuclease activity"/>
    <property type="evidence" value="ECO:0007669"/>
    <property type="project" value="TreeGrafter"/>
</dbReference>
<keyword evidence="3" id="KW-1185">Reference proteome</keyword>
<protein>
    <submittedName>
        <fullName evidence="2">MBL fold metallo-hydrolase</fullName>
    </submittedName>
</protein>
<dbReference type="InterPro" id="IPR036866">
    <property type="entry name" value="RibonucZ/Hydroxyglut_hydro"/>
</dbReference>
<accession>A0A936YVG5</accession>
<dbReference type="CDD" id="cd07715">
    <property type="entry name" value="TaR3-like_MBL-fold"/>
    <property type="match status" value="1"/>
</dbReference>
<feature type="domain" description="Metallo-beta-lactamase" evidence="1">
    <location>
        <begin position="34"/>
        <end position="235"/>
    </location>
</feature>
<gene>
    <name evidence="2" type="ORF">JJB09_16620</name>
</gene>
<evidence type="ECO:0000313" key="2">
    <source>
        <dbReference type="EMBL" id="MBL0373650.1"/>
    </source>
</evidence>
<reference evidence="2" key="1">
    <citation type="submission" date="2021-01" db="EMBL/GenBank/DDBJ databases">
        <title>Rhizobium sp. strain KVB221 16S ribosomal RNA gene Genome sequencing and assembly.</title>
        <authorList>
            <person name="Kang M."/>
        </authorList>
    </citation>
    <scope>NUCLEOTIDE SEQUENCE</scope>
    <source>
        <strain evidence="2">KVB221</strain>
    </source>
</reference>
<dbReference type="PANTHER" id="PTHR46018:SF2">
    <property type="entry name" value="ZINC PHOSPHODIESTERASE ELAC PROTEIN 1"/>
    <property type="match status" value="1"/>
</dbReference>
<name>A0A936YVG5_9HYPH</name>
<dbReference type="PANTHER" id="PTHR46018">
    <property type="entry name" value="ZINC PHOSPHODIESTERASE ELAC PROTEIN 1"/>
    <property type="match status" value="1"/>
</dbReference>
<dbReference type="Pfam" id="PF12706">
    <property type="entry name" value="Lactamase_B_2"/>
    <property type="match status" value="1"/>
</dbReference>
<dbReference type="Proteomes" id="UP000633219">
    <property type="component" value="Unassembled WGS sequence"/>
</dbReference>